<dbReference type="NCBIfam" id="TIGR00457">
    <property type="entry name" value="asnS"/>
    <property type="match status" value="1"/>
</dbReference>
<dbReference type="InterPro" id="IPR006195">
    <property type="entry name" value="aa-tRNA-synth_II"/>
</dbReference>
<dbReference type="GO" id="GO:0005524">
    <property type="term" value="F:ATP binding"/>
    <property type="evidence" value="ECO:0007669"/>
    <property type="project" value="UniProtKB-KW"/>
</dbReference>
<dbReference type="InterPro" id="IPR004522">
    <property type="entry name" value="Asn-tRNA-ligase"/>
</dbReference>
<keyword evidence="6" id="KW-0648">Protein biosynthesis</keyword>
<dbReference type="RefSeq" id="XP_027200445.1">
    <property type="nucleotide sequence ID" value="XM_027344644.1"/>
</dbReference>
<dbReference type="GO" id="GO:0005739">
    <property type="term" value="C:mitochondrion"/>
    <property type="evidence" value="ECO:0007669"/>
    <property type="project" value="TreeGrafter"/>
</dbReference>
<dbReference type="OMA" id="EYKVMSS"/>
<accession>A0A6P6Y593</accession>
<dbReference type="Gene3D" id="3.30.930.10">
    <property type="entry name" value="Bira Bifunctional Protein, Domain 2"/>
    <property type="match status" value="1"/>
</dbReference>
<dbReference type="NCBIfam" id="NF003037">
    <property type="entry name" value="PRK03932.1"/>
    <property type="match status" value="1"/>
</dbReference>
<keyword evidence="4" id="KW-0547">Nucleotide-binding</keyword>
<gene>
    <name evidence="10" type="primary">LOC113794529</name>
</gene>
<evidence type="ECO:0000313" key="10">
    <source>
        <dbReference type="RefSeq" id="XP_027200445.1"/>
    </source>
</evidence>
<sequence length="363" mass="40936">PLSKNAPTLNTLRSMQHLRPRFAVCAAVFRIRSQLAFATHQFFQGRGFQYVHTPIITAADCEGAGQMFQVTTLLPEGLQAAKLPATEQGAGGYSKDFFGKPVSLTVSGQLAVENFCHALCDVYTFGPTFRAEISHTSRHLAEFWMIEPEMAFAELEDNMECAEAFVKFCVQFLLDRAHSDLEFLDAKVERGLLERLQNIVSSSFARITYTEAVELLRAQKEVAFELEPVWGDDLCSAHERYLSEVVFKKPVIVTDYPYALKAFYMKLNPGGKTVRAMDVLVPKIGELIGGSQREENLELLLKQMEDKHIDKAELEWYLDLRKFGTVPHSGFGLGFERLVMLCTGIENIRDVIPYPRYVGNALF</sequence>
<dbReference type="InParanoid" id="A0A6P6Y593"/>
<keyword evidence="7" id="KW-0030">Aminoacyl-tRNA synthetase</keyword>
<evidence type="ECO:0000259" key="8">
    <source>
        <dbReference type="PROSITE" id="PS50862"/>
    </source>
</evidence>
<evidence type="ECO:0000313" key="9">
    <source>
        <dbReference type="Proteomes" id="UP000515146"/>
    </source>
</evidence>
<dbReference type="CDD" id="cd00776">
    <property type="entry name" value="AsxRS_core"/>
    <property type="match status" value="1"/>
</dbReference>
<feature type="non-terminal residue" evidence="10">
    <location>
        <position position="1"/>
    </location>
</feature>
<dbReference type="KEGG" id="dpte:113794529"/>
<keyword evidence="3" id="KW-0436">Ligase</keyword>
<dbReference type="InterPro" id="IPR045864">
    <property type="entry name" value="aa-tRNA-synth_II/BPL/LPL"/>
</dbReference>
<reference evidence="10" key="1">
    <citation type="submission" date="2025-08" db="UniProtKB">
        <authorList>
            <consortium name="RefSeq"/>
        </authorList>
    </citation>
    <scope>IDENTIFICATION</scope>
    <source>
        <strain evidence="10">Airmid</strain>
    </source>
</reference>
<dbReference type="FunFam" id="3.30.930.10:FF:000016">
    <property type="entry name" value="Asparagine--tRNA ligase"/>
    <property type="match status" value="1"/>
</dbReference>
<dbReference type="GO" id="GO:0006421">
    <property type="term" value="P:asparaginyl-tRNA aminoacylation"/>
    <property type="evidence" value="ECO:0007669"/>
    <property type="project" value="InterPro"/>
</dbReference>
<dbReference type="GO" id="GO:0004816">
    <property type="term" value="F:asparagine-tRNA ligase activity"/>
    <property type="evidence" value="ECO:0007669"/>
    <property type="project" value="UniProtKB-EC"/>
</dbReference>
<protein>
    <recommendedName>
        <fullName evidence="2">asparagine--tRNA ligase</fullName>
        <ecNumber evidence="2">6.1.1.22</ecNumber>
    </recommendedName>
</protein>
<feature type="domain" description="Aminoacyl-transfer RNA synthetases class-II family profile" evidence="8">
    <location>
        <begin position="29"/>
        <end position="353"/>
    </location>
</feature>
<dbReference type="Proteomes" id="UP000515146">
    <property type="component" value="Unplaced"/>
</dbReference>
<evidence type="ECO:0000256" key="1">
    <source>
        <dbReference type="ARBA" id="ARBA00008226"/>
    </source>
</evidence>
<dbReference type="InterPro" id="IPR004364">
    <property type="entry name" value="Aa-tRNA-synt_II"/>
</dbReference>
<evidence type="ECO:0000256" key="4">
    <source>
        <dbReference type="ARBA" id="ARBA00022741"/>
    </source>
</evidence>
<proteinExistence type="inferred from homology"/>
<dbReference type="InterPro" id="IPR002312">
    <property type="entry name" value="Asp/Asn-tRNA-synth_IIb"/>
</dbReference>
<evidence type="ECO:0000256" key="3">
    <source>
        <dbReference type="ARBA" id="ARBA00022598"/>
    </source>
</evidence>
<dbReference type="OrthoDB" id="1931232at2759"/>
<evidence type="ECO:0000256" key="2">
    <source>
        <dbReference type="ARBA" id="ARBA00012816"/>
    </source>
</evidence>
<comment type="similarity">
    <text evidence="1">Belongs to the class-II aminoacyl-tRNA synthetase family.</text>
</comment>
<evidence type="ECO:0000256" key="6">
    <source>
        <dbReference type="ARBA" id="ARBA00022917"/>
    </source>
</evidence>
<evidence type="ECO:0000256" key="7">
    <source>
        <dbReference type="ARBA" id="ARBA00023146"/>
    </source>
</evidence>
<dbReference type="PANTHER" id="PTHR22594:SF34">
    <property type="entry name" value="ASPARAGINE--TRNA LIGASE, MITOCHONDRIAL-RELATED"/>
    <property type="match status" value="1"/>
</dbReference>
<organism evidence="9 10">
    <name type="scientific">Dermatophagoides pteronyssinus</name>
    <name type="common">European house dust mite</name>
    <dbReference type="NCBI Taxonomy" id="6956"/>
    <lineage>
        <taxon>Eukaryota</taxon>
        <taxon>Metazoa</taxon>
        <taxon>Ecdysozoa</taxon>
        <taxon>Arthropoda</taxon>
        <taxon>Chelicerata</taxon>
        <taxon>Arachnida</taxon>
        <taxon>Acari</taxon>
        <taxon>Acariformes</taxon>
        <taxon>Sarcoptiformes</taxon>
        <taxon>Astigmata</taxon>
        <taxon>Psoroptidia</taxon>
        <taxon>Analgoidea</taxon>
        <taxon>Pyroglyphidae</taxon>
        <taxon>Dermatophagoidinae</taxon>
        <taxon>Dermatophagoides</taxon>
    </lineage>
</organism>
<dbReference type="PRINTS" id="PR01042">
    <property type="entry name" value="TRNASYNTHASP"/>
</dbReference>
<dbReference type="PANTHER" id="PTHR22594">
    <property type="entry name" value="ASPARTYL/LYSYL-TRNA SYNTHETASE"/>
    <property type="match status" value="1"/>
</dbReference>
<name>A0A6P6Y593_DERPT</name>
<evidence type="ECO:0000256" key="5">
    <source>
        <dbReference type="ARBA" id="ARBA00022840"/>
    </source>
</evidence>
<dbReference type="EC" id="6.1.1.22" evidence="2"/>
<dbReference type="Pfam" id="PF00152">
    <property type="entry name" value="tRNA-synt_2"/>
    <property type="match status" value="1"/>
</dbReference>
<dbReference type="SUPFAM" id="SSF55681">
    <property type="entry name" value="Class II aaRS and biotin synthetases"/>
    <property type="match status" value="1"/>
</dbReference>
<keyword evidence="9" id="KW-1185">Reference proteome</keyword>
<keyword evidence="5" id="KW-0067">ATP-binding</keyword>
<dbReference type="AlphaFoldDB" id="A0A6P6Y593"/>
<dbReference type="PROSITE" id="PS50862">
    <property type="entry name" value="AA_TRNA_LIGASE_II"/>
    <property type="match status" value="1"/>
</dbReference>